<sequence length="199" mass="22040">MPSQHLAWWQRVDGRDLGARIEMRSCRGSIRRWIAEILIQGGNVANRGPCAKPRGTQYVGRKWLAQVGTRLPTPVLVANWARMTCDAKACGYHIPAQVRHLIAYSGPAVEAAFVARNGSLRNPKNGMVKGRGNGRAGRQRRTCHQLNQADSWVGGMFHLSCRTDPRPLSRTASPTNHLLTSPGSLDYATPPPYFRRFSG</sequence>
<name>A0AAE0HAW8_9PEZI</name>
<dbReference type="Proteomes" id="UP001278766">
    <property type="component" value="Unassembled WGS sequence"/>
</dbReference>
<reference evidence="1" key="1">
    <citation type="journal article" date="2023" name="Mol. Phylogenet. Evol.">
        <title>Genome-scale phylogeny and comparative genomics of the fungal order Sordariales.</title>
        <authorList>
            <person name="Hensen N."/>
            <person name="Bonometti L."/>
            <person name="Westerberg I."/>
            <person name="Brannstrom I.O."/>
            <person name="Guillou S."/>
            <person name="Cros-Aarteil S."/>
            <person name="Calhoun S."/>
            <person name="Haridas S."/>
            <person name="Kuo A."/>
            <person name="Mondo S."/>
            <person name="Pangilinan J."/>
            <person name="Riley R."/>
            <person name="LaButti K."/>
            <person name="Andreopoulos B."/>
            <person name="Lipzen A."/>
            <person name="Chen C."/>
            <person name="Yan M."/>
            <person name="Daum C."/>
            <person name="Ng V."/>
            <person name="Clum A."/>
            <person name="Steindorff A."/>
            <person name="Ohm R.A."/>
            <person name="Martin F."/>
            <person name="Silar P."/>
            <person name="Natvig D.O."/>
            <person name="Lalanne C."/>
            <person name="Gautier V."/>
            <person name="Ament-Velasquez S.L."/>
            <person name="Kruys A."/>
            <person name="Hutchinson M.I."/>
            <person name="Powell A.J."/>
            <person name="Barry K."/>
            <person name="Miller A.N."/>
            <person name="Grigoriev I.V."/>
            <person name="Debuchy R."/>
            <person name="Gladieux P."/>
            <person name="Hiltunen Thoren M."/>
            <person name="Johannesson H."/>
        </authorList>
    </citation>
    <scope>NUCLEOTIDE SEQUENCE</scope>
    <source>
        <strain evidence="1">CBS 168.71</strain>
    </source>
</reference>
<reference evidence="1" key="2">
    <citation type="submission" date="2023-06" db="EMBL/GenBank/DDBJ databases">
        <authorList>
            <consortium name="Lawrence Berkeley National Laboratory"/>
            <person name="Haridas S."/>
            <person name="Hensen N."/>
            <person name="Bonometti L."/>
            <person name="Westerberg I."/>
            <person name="Brannstrom I.O."/>
            <person name="Guillou S."/>
            <person name="Cros-Aarteil S."/>
            <person name="Calhoun S."/>
            <person name="Kuo A."/>
            <person name="Mondo S."/>
            <person name="Pangilinan J."/>
            <person name="Riley R."/>
            <person name="Labutti K."/>
            <person name="Andreopoulos B."/>
            <person name="Lipzen A."/>
            <person name="Chen C."/>
            <person name="Yanf M."/>
            <person name="Daum C."/>
            <person name="Ng V."/>
            <person name="Clum A."/>
            <person name="Steindorff A."/>
            <person name="Ohm R."/>
            <person name="Martin F."/>
            <person name="Silar P."/>
            <person name="Natvig D."/>
            <person name="Lalanne C."/>
            <person name="Gautier V."/>
            <person name="Ament-Velasquez S.L."/>
            <person name="Kruys A."/>
            <person name="Hutchinson M.I."/>
            <person name="Powell A.J."/>
            <person name="Barry K."/>
            <person name="Miller A.N."/>
            <person name="Grigoriev I.V."/>
            <person name="Debuchy R."/>
            <person name="Gladieux P."/>
            <person name="Thoren M.H."/>
            <person name="Johannesson H."/>
        </authorList>
    </citation>
    <scope>NUCLEOTIDE SEQUENCE</scope>
    <source>
        <strain evidence="1">CBS 168.71</strain>
    </source>
</reference>
<comment type="caution">
    <text evidence="1">The sequence shown here is derived from an EMBL/GenBank/DDBJ whole genome shotgun (WGS) entry which is preliminary data.</text>
</comment>
<proteinExistence type="predicted"/>
<dbReference type="GeneID" id="87841280"/>
<evidence type="ECO:0000313" key="1">
    <source>
        <dbReference type="EMBL" id="KAK3293197.1"/>
    </source>
</evidence>
<protein>
    <submittedName>
        <fullName evidence="1">Uncharacterized protein</fullName>
    </submittedName>
</protein>
<evidence type="ECO:0000313" key="2">
    <source>
        <dbReference type="Proteomes" id="UP001278766"/>
    </source>
</evidence>
<organism evidence="1 2">
    <name type="scientific">Chaetomium fimeti</name>
    <dbReference type="NCBI Taxonomy" id="1854472"/>
    <lineage>
        <taxon>Eukaryota</taxon>
        <taxon>Fungi</taxon>
        <taxon>Dikarya</taxon>
        <taxon>Ascomycota</taxon>
        <taxon>Pezizomycotina</taxon>
        <taxon>Sordariomycetes</taxon>
        <taxon>Sordariomycetidae</taxon>
        <taxon>Sordariales</taxon>
        <taxon>Chaetomiaceae</taxon>
        <taxon>Chaetomium</taxon>
    </lineage>
</organism>
<gene>
    <name evidence="1" type="ORF">B0H64DRAFT_403706</name>
</gene>
<dbReference type="AlphaFoldDB" id="A0AAE0HAW8"/>
<accession>A0AAE0HAW8</accession>
<keyword evidence="2" id="KW-1185">Reference proteome</keyword>
<dbReference type="RefSeq" id="XP_062656711.1">
    <property type="nucleotide sequence ID" value="XM_062804332.1"/>
</dbReference>
<dbReference type="EMBL" id="JAUEPN010000006">
    <property type="protein sequence ID" value="KAK3293197.1"/>
    <property type="molecule type" value="Genomic_DNA"/>
</dbReference>